<evidence type="ECO:0000313" key="3">
    <source>
        <dbReference type="Proteomes" id="UP001140560"/>
    </source>
</evidence>
<feature type="region of interest" description="Disordered" evidence="1">
    <location>
        <begin position="120"/>
        <end position="146"/>
    </location>
</feature>
<dbReference type="Proteomes" id="UP001140560">
    <property type="component" value="Unassembled WGS sequence"/>
</dbReference>
<dbReference type="AlphaFoldDB" id="A0A9W8XY82"/>
<accession>A0A9W8XY82</accession>
<comment type="caution">
    <text evidence="2">The sequence shown here is derived from an EMBL/GenBank/DDBJ whole genome shotgun (WGS) entry which is preliminary data.</text>
</comment>
<keyword evidence="3" id="KW-1185">Reference proteome</keyword>
<dbReference type="EMBL" id="JAPEUY010000020">
    <property type="protein sequence ID" value="KAJ4362941.1"/>
    <property type="molecule type" value="Genomic_DNA"/>
</dbReference>
<evidence type="ECO:0000313" key="2">
    <source>
        <dbReference type="EMBL" id="KAJ4362941.1"/>
    </source>
</evidence>
<organism evidence="2 3">
    <name type="scientific">Neocucurbitaria cava</name>
    <dbReference type="NCBI Taxonomy" id="798079"/>
    <lineage>
        <taxon>Eukaryota</taxon>
        <taxon>Fungi</taxon>
        <taxon>Dikarya</taxon>
        <taxon>Ascomycota</taxon>
        <taxon>Pezizomycotina</taxon>
        <taxon>Dothideomycetes</taxon>
        <taxon>Pleosporomycetidae</taxon>
        <taxon>Pleosporales</taxon>
        <taxon>Pleosporineae</taxon>
        <taxon>Cucurbitariaceae</taxon>
        <taxon>Neocucurbitaria</taxon>
    </lineage>
</organism>
<name>A0A9W8XY82_9PLEO</name>
<sequence length="165" mass="18770">MDHALPGAPLDQFYADPDGMLNFLCHHCALPFYQCMHAMPQAPYVPARMFCHEPEPEPFHTPLLESTQIAEDFAPLAPLLAYVTAEDRQPLRNEYLQYINENETTIQPATVQAHLEDIYTPGDRLPSRRPASRKAPHRRQAPRPGGYPCQVEGCEKIFDRACELK</sequence>
<gene>
    <name evidence="2" type="ORF">N0V83_010058</name>
</gene>
<evidence type="ECO:0000256" key="1">
    <source>
        <dbReference type="SAM" id="MobiDB-lite"/>
    </source>
</evidence>
<reference evidence="2" key="1">
    <citation type="submission" date="2022-10" db="EMBL/GenBank/DDBJ databases">
        <title>Tapping the CABI collections for fungal endophytes: first genome assemblies for Collariella, Neodidymelliopsis, Ascochyta clinopodiicola, Didymella pomorum, Didymosphaeria variabile, Neocosmospora piperis and Neocucurbitaria cava.</title>
        <authorList>
            <person name="Hill R."/>
        </authorList>
    </citation>
    <scope>NUCLEOTIDE SEQUENCE</scope>
    <source>
        <strain evidence="2">IMI 356814</strain>
    </source>
</reference>
<protein>
    <submittedName>
        <fullName evidence="2">Uncharacterized protein</fullName>
    </submittedName>
</protein>
<dbReference type="OrthoDB" id="8922241at2759"/>
<proteinExistence type="predicted"/>
<feature type="compositionally biased region" description="Basic residues" evidence="1">
    <location>
        <begin position="130"/>
        <end position="141"/>
    </location>
</feature>